<protein>
    <submittedName>
        <fullName evidence="5">CagE, TrbE, VirB component of type IV transporter system</fullName>
    </submittedName>
</protein>
<accession>A1VQ79</accession>
<dbReference type="PANTHER" id="PTHR30121">
    <property type="entry name" value="UNCHARACTERIZED PROTEIN YJGR-RELATED"/>
    <property type="match status" value="1"/>
</dbReference>
<dbReference type="SUPFAM" id="SSF52540">
    <property type="entry name" value="P-loop containing nucleoside triphosphate hydrolases"/>
    <property type="match status" value="1"/>
</dbReference>
<name>A1VQ79_POLNA</name>
<dbReference type="InterPro" id="IPR027417">
    <property type="entry name" value="P-loop_NTPase"/>
</dbReference>
<dbReference type="eggNOG" id="COG3451">
    <property type="taxonomic scope" value="Bacteria"/>
</dbReference>
<comment type="similarity">
    <text evidence="1">Belongs to the TrbE/VirB4 family.</text>
</comment>
<proteinExistence type="inferred from homology"/>
<keyword evidence="3" id="KW-0067">ATP-binding</keyword>
<dbReference type="InterPro" id="IPR018145">
    <property type="entry name" value="CagE_TrbE_VirB_cntrl_dom"/>
</dbReference>
<dbReference type="InterPro" id="IPR003593">
    <property type="entry name" value="AAA+_ATPase"/>
</dbReference>
<dbReference type="KEGG" id="pna:Pnap_2503"/>
<dbReference type="InterPro" id="IPR051162">
    <property type="entry name" value="T4SS_component"/>
</dbReference>
<reference evidence="6" key="1">
    <citation type="journal article" date="2009" name="Environ. Microbiol.">
        <title>The genome of Polaromonas naphthalenivorans strain CJ2, isolated from coal tar-contaminated sediment, reveals physiological and metabolic versatility and evolution through extensive horizontal gene transfer.</title>
        <authorList>
            <person name="Yagi J.M."/>
            <person name="Sims D."/>
            <person name="Brettin T."/>
            <person name="Bruce D."/>
            <person name="Madsen E.L."/>
        </authorList>
    </citation>
    <scope>NUCLEOTIDE SEQUENCE [LARGE SCALE GENOMIC DNA]</scope>
    <source>
        <strain evidence="6">CJ2</strain>
    </source>
</reference>
<dbReference type="CDD" id="cd01127">
    <property type="entry name" value="TrwB_TraG_TraD_VirD4"/>
    <property type="match status" value="1"/>
</dbReference>
<dbReference type="PANTHER" id="PTHR30121:SF12">
    <property type="entry name" value="TYPE IV SECRETION SYSTEM PROTEIN CAGE"/>
    <property type="match status" value="1"/>
</dbReference>
<evidence type="ECO:0000259" key="4">
    <source>
        <dbReference type="SMART" id="SM00382"/>
    </source>
</evidence>
<keyword evidence="2" id="KW-0547">Nucleotide-binding</keyword>
<organism evidence="5 6">
    <name type="scientific">Polaromonas naphthalenivorans (strain CJ2)</name>
    <dbReference type="NCBI Taxonomy" id="365044"/>
    <lineage>
        <taxon>Bacteria</taxon>
        <taxon>Pseudomonadati</taxon>
        <taxon>Pseudomonadota</taxon>
        <taxon>Betaproteobacteria</taxon>
        <taxon>Burkholderiales</taxon>
        <taxon>Comamonadaceae</taxon>
        <taxon>Polaromonas</taxon>
    </lineage>
</organism>
<sequence>MLLKEFRSQAQGLPDLLPWAALIDNGVVLTKSGGLLAGFEFRGPDLDSATKEELAAVSARINAALALDDGWCLHVDAVRRQSPGYPLDGAFPDRTTRLLDDCRRLAHEGDWAGFQSDYTLVLCWHPDRDAAAKAEMLFVDGAQKTGVAERSLTRFKTVLAEIESRLAGTLKIRRLVDTVDTETGSVESQLLAHLASCVALAPRASFVMGTVPMYLDAVLGQHDFVTGFEPRIDDKTAICIAVTGFPGASFPGILDFLSRLPVEYRWSNRFIFMPVREADKALGNYRSKWAQKRLSLMNLMRSSQGGGVTHVNADADDMAADAVAAMAEASSGLVRFGFYTSVILLSSANLQQLRDAAQYVTKMIANAGFSARVESVNAVEAYLGSMPGNLYANVRRPLVNTLNLAHLLPLTAIWAGPDAHPCPFYPEHSAPLLQAKTDGATPYRLCLHAGDLGHTAIIGPTGSGKSTLLATLVAQHFRYPGAQAFVFDKGYSMFPLVAAAGGQHYDIAGESDNITFCPLGQIDNELERTWAAEWLESLAELQGVAMSPELRKELFRAVNQLAASTDCAEQRTLSNFLLTLQDNRLREALEYYSLRGSAGRLLDAESDGLQADIFQVFELEHLMARGEKIVLPVLAYLFHRLEQRFHGQPTLLVLDEAWIMLGHPAFRAKIREWLKVLRKSNVAVIFATQSLSDLSGSGIADVIFESCPSKILLPNPQAQTEALCGLYQAIGLNRRQIQIVSNAIPKRQYYHLHPDGSRVFELGLTPPEMAFVGASGREDLARIRHLQKLDALTWPSAWLRERGQFDAARLWDSY</sequence>
<dbReference type="RefSeq" id="WP_011801885.1">
    <property type="nucleotide sequence ID" value="NC_008781.1"/>
</dbReference>
<evidence type="ECO:0000256" key="2">
    <source>
        <dbReference type="ARBA" id="ARBA00022741"/>
    </source>
</evidence>
<dbReference type="SMART" id="SM00382">
    <property type="entry name" value="AAA"/>
    <property type="match status" value="1"/>
</dbReference>
<dbReference type="InterPro" id="IPR002789">
    <property type="entry name" value="HerA_central"/>
</dbReference>
<dbReference type="EMBL" id="CP000529">
    <property type="protein sequence ID" value="ABM37807.1"/>
    <property type="molecule type" value="Genomic_DNA"/>
</dbReference>
<dbReference type="Proteomes" id="UP000000644">
    <property type="component" value="Chromosome"/>
</dbReference>
<evidence type="ECO:0000256" key="1">
    <source>
        <dbReference type="ARBA" id="ARBA00006512"/>
    </source>
</evidence>
<evidence type="ECO:0000313" key="6">
    <source>
        <dbReference type="Proteomes" id="UP000000644"/>
    </source>
</evidence>
<dbReference type="InterPro" id="IPR043964">
    <property type="entry name" value="P-loop_TraG"/>
</dbReference>
<feature type="domain" description="AAA+ ATPase" evidence="4">
    <location>
        <begin position="451"/>
        <end position="710"/>
    </location>
</feature>
<dbReference type="NCBIfam" id="NF010404">
    <property type="entry name" value="PRK13830.1"/>
    <property type="match status" value="1"/>
</dbReference>
<dbReference type="AlphaFoldDB" id="A1VQ79"/>
<evidence type="ECO:0000256" key="3">
    <source>
        <dbReference type="ARBA" id="ARBA00022840"/>
    </source>
</evidence>
<dbReference type="Gene3D" id="3.40.50.300">
    <property type="entry name" value="P-loop containing nucleotide triphosphate hydrolases"/>
    <property type="match status" value="2"/>
</dbReference>
<evidence type="ECO:0000313" key="5">
    <source>
        <dbReference type="EMBL" id="ABM37807.1"/>
    </source>
</evidence>
<dbReference type="GO" id="GO:0005524">
    <property type="term" value="F:ATP binding"/>
    <property type="evidence" value="ECO:0007669"/>
    <property type="project" value="UniProtKB-KW"/>
</dbReference>
<dbReference type="OrthoDB" id="9816422at2"/>
<dbReference type="Pfam" id="PF03135">
    <property type="entry name" value="CagE_TrbE_VirB"/>
    <property type="match status" value="1"/>
</dbReference>
<dbReference type="STRING" id="365044.Pnap_2503"/>
<dbReference type="Pfam" id="PF19044">
    <property type="entry name" value="P-loop_TraG"/>
    <property type="match status" value="1"/>
</dbReference>
<keyword evidence="6" id="KW-1185">Reference proteome</keyword>
<dbReference type="Pfam" id="PF01935">
    <property type="entry name" value="DUF87"/>
    <property type="match status" value="1"/>
</dbReference>
<gene>
    <name evidence="5" type="ordered locus">Pnap_2503</name>
</gene>
<dbReference type="HOGENOM" id="CLU_008341_1_0_4"/>